<dbReference type="InterPro" id="IPR006553">
    <property type="entry name" value="Leu-rich_rpt_Cys-con_subtyp"/>
</dbReference>
<dbReference type="Proteomes" id="UP000601435">
    <property type="component" value="Unassembled WGS sequence"/>
</dbReference>
<sequence length="332" mass="35678">MIARQCAASRAKKQAGPVLRTKVPNAPHTHNPVSEGLGELTKELICCLPVDDVFRLSFASAACGGLCRVALRSLRLQAFGPAAAEALLRLVALQITDRGASIVEIDAAFCRSITNETLKALPVLPALEVLNLDGCQDVDDEGLIAVAQRCRSLRSFSIYWNVKATDEGIGKVLRAQPCGNLQVARSFALVAANFSPMPRCSVLWGGQRTCSDWTLRAAHECPRWALRSSARRCQSYAFCGSTQCCLCSRSWICAAAERKMQQSKPSSLPQSQAWGERPNEMLADGHSGSAVCCPGALNILNLTWCPALTDASMLAVAKHCTRCLAAQLDSAC</sequence>
<dbReference type="EMBL" id="CAJNJA010005131">
    <property type="protein sequence ID" value="CAE7183758.1"/>
    <property type="molecule type" value="Genomic_DNA"/>
</dbReference>
<dbReference type="InterPro" id="IPR057207">
    <property type="entry name" value="FBXL15_LRR"/>
</dbReference>
<dbReference type="AlphaFoldDB" id="A0A812IXS2"/>
<dbReference type="SMART" id="SM00367">
    <property type="entry name" value="LRR_CC"/>
    <property type="match status" value="3"/>
</dbReference>
<dbReference type="InterPro" id="IPR032675">
    <property type="entry name" value="LRR_dom_sf"/>
</dbReference>
<evidence type="ECO:0000259" key="2">
    <source>
        <dbReference type="Pfam" id="PF25372"/>
    </source>
</evidence>
<protein>
    <recommendedName>
        <fullName evidence="2">F-box/LRR-repeat protein 15-like leucin rich repeat domain-containing protein</fullName>
    </recommendedName>
</protein>
<evidence type="ECO:0000313" key="4">
    <source>
        <dbReference type="Proteomes" id="UP000601435"/>
    </source>
</evidence>
<gene>
    <name evidence="3" type="ORF">SNEC2469_LOCUS796</name>
</gene>
<dbReference type="OrthoDB" id="550575at2759"/>
<evidence type="ECO:0000256" key="1">
    <source>
        <dbReference type="SAM" id="MobiDB-lite"/>
    </source>
</evidence>
<evidence type="ECO:0000313" key="3">
    <source>
        <dbReference type="EMBL" id="CAE7183758.1"/>
    </source>
</evidence>
<dbReference type="Pfam" id="PF25372">
    <property type="entry name" value="DUF7885"/>
    <property type="match status" value="1"/>
</dbReference>
<dbReference type="GO" id="GO:0019005">
    <property type="term" value="C:SCF ubiquitin ligase complex"/>
    <property type="evidence" value="ECO:0007669"/>
    <property type="project" value="TreeGrafter"/>
</dbReference>
<accession>A0A812IXS2</accession>
<name>A0A812IXS2_9DINO</name>
<organism evidence="3 4">
    <name type="scientific">Symbiodinium necroappetens</name>
    <dbReference type="NCBI Taxonomy" id="1628268"/>
    <lineage>
        <taxon>Eukaryota</taxon>
        <taxon>Sar</taxon>
        <taxon>Alveolata</taxon>
        <taxon>Dinophyceae</taxon>
        <taxon>Suessiales</taxon>
        <taxon>Symbiodiniaceae</taxon>
        <taxon>Symbiodinium</taxon>
    </lineage>
</organism>
<dbReference type="Gene3D" id="3.80.10.10">
    <property type="entry name" value="Ribonuclease Inhibitor"/>
    <property type="match status" value="1"/>
</dbReference>
<dbReference type="PANTHER" id="PTHR13318:SF105">
    <property type="entry name" value="F-BOX_LRR-REPEAT PROTEIN 3"/>
    <property type="match status" value="1"/>
</dbReference>
<feature type="domain" description="F-box/LRR-repeat protein 15-like leucin rich repeat" evidence="2">
    <location>
        <begin position="76"/>
        <end position="151"/>
    </location>
</feature>
<comment type="caution">
    <text evidence="3">The sequence shown here is derived from an EMBL/GenBank/DDBJ whole genome shotgun (WGS) entry which is preliminary data.</text>
</comment>
<dbReference type="GO" id="GO:0031146">
    <property type="term" value="P:SCF-dependent proteasomal ubiquitin-dependent protein catabolic process"/>
    <property type="evidence" value="ECO:0007669"/>
    <property type="project" value="TreeGrafter"/>
</dbReference>
<reference evidence="3" key="1">
    <citation type="submission" date="2021-02" db="EMBL/GenBank/DDBJ databases">
        <authorList>
            <person name="Dougan E. K."/>
            <person name="Rhodes N."/>
            <person name="Thang M."/>
            <person name="Chan C."/>
        </authorList>
    </citation>
    <scope>NUCLEOTIDE SEQUENCE</scope>
</reference>
<dbReference type="PANTHER" id="PTHR13318">
    <property type="entry name" value="PARTNER OF PAIRED, ISOFORM B-RELATED"/>
    <property type="match status" value="1"/>
</dbReference>
<dbReference type="SUPFAM" id="SSF52047">
    <property type="entry name" value="RNI-like"/>
    <property type="match status" value="1"/>
</dbReference>
<feature type="region of interest" description="Disordered" evidence="1">
    <location>
        <begin position="9"/>
        <end position="33"/>
    </location>
</feature>
<keyword evidence="4" id="KW-1185">Reference proteome</keyword>
<proteinExistence type="predicted"/>